<dbReference type="SUPFAM" id="SSF81345">
    <property type="entry name" value="ABC transporter involved in vitamin B12 uptake, BtuC"/>
    <property type="match status" value="1"/>
</dbReference>
<gene>
    <name evidence="9" type="primary">fhuB</name>
    <name evidence="9" type="ORF">YK48G_05260</name>
</gene>
<evidence type="ECO:0000256" key="1">
    <source>
        <dbReference type="ARBA" id="ARBA00004651"/>
    </source>
</evidence>
<comment type="similarity">
    <text evidence="2">Belongs to the binding-protein-dependent transport system permease family. FecCD subfamily.</text>
</comment>
<keyword evidence="7 8" id="KW-0472">Membrane</keyword>
<comment type="subcellular location">
    <subcellularLocation>
        <location evidence="1">Cell membrane</location>
        <topology evidence="1">Multi-pass membrane protein</topology>
    </subcellularLocation>
</comment>
<dbReference type="CDD" id="cd06550">
    <property type="entry name" value="TM_ABC_iron-siderophores_like"/>
    <property type="match status" value="1"/>
</dbReference>
<dbReference type="Gene3D" id="1.10.3470.10">
    <property type="entry name" value="ABC transporter involved in vitamin B12 uptake, BtuC"/>
    <property type="match status" value="1"/>
</dbReference>
<accession>A0ABQ3VXF1</accession>
<reference evidence="9 10" key="1">
    <citation type="journal article" date="2021" name="Int. J. Syst. Evol. Microbiol.">
        <title>Lentilactobacillus fungorum sp. nov., isolated from spent mushroom substrates.</title>
        <authorList>
            <person name="Tohno M."/>
            <person name="Tanizawa Y."/>
            <person name="Kojima Y."/>
            <person name="Sakamoto M."/>
            <person name="Ohkuma M."/>
            <person name="Kobayashi H."/>
        </authorList>
    </citation>
    <scope>NUCLEOTIDE SEQUENCE [LARGE SCALE GENOMIC DNA]</scope>
    <source>
        <strain evidence="9 10">YK48G</strain>
    </source>
</reference>
<evidence type="ECO:0000256" key="5">
    <source>
        <dbReference type="ARBA" id="ARBA00022692"/>
    </source>
</evidence>
<dbReference type="Proteomes" id="UP000604765">
    <property type="component" value="Unassembled WGS sequence"/>
</dbReference>
<dbReference type="PANTHER" id="PTHR30472">
    <property type="entry name" value="FERRIC ENTEROBACTIN TRANSPORT SYSTEM PERMEASE PROTEIN"/>
    <property type="match status" value="1"/>
</dbReference>
<keyword evidence="4" id="KW-1003">Cell membrane</keyword>
<feature type="transmembrane region" description="Helical" evidence="8">
    <location>
        <begin position="140"/>
        <end position="158"/>
    </location>
</feature>
<keyword evidence="6 8" id="KW-1133">Transmembrane helix</keyword>
<feature type="transmembrane region" description="Helical" evidence="8">
    <location>
        <begin position="212"/>
        <end position="229"/>
    </location>
</feature>
<feature type="transmembrane region" description="Helical" evidence="8">
    <location>
        <begin position="262"/>
        <end position="284"/>
    </location>
</feature>
<evidence type="ECO:0000313" key="9">
    <source>
        <dbReference type="EMBL" id="GHP13101.1"/>
    </source>
</evidence>
<keyword evidence="3" id="KW-0813">Transport</keyword>
<evidence type="ECO:0000256" key="7">
    <source>
        <dbReference type="ARBA" id="ARBA00023136"/>
    </source>
</evidence>
<feature type="transmembrane region" description="Helical" evidence="8">
    <location>
        <begin position="58"/>
        <end position="75"/>
    </location>
</feature>
<evidence type="ECO:0000256" key="8">
    <source>
        <dbReference type="SAM" id="Phobius"/>
    </source>
</evidence>
<feature type="transmembrane region" description="Helical" evidence="8">
    <location>
        <begin position="290"/>
        <end position="308"/>
    </location>
</feature>
<feature type="transmembrane region" description="Helical" evidence="8">
    <location>
        <begin position="178"/>
        <end position="200"/>
    </location>
</feature>
<feature type="transmembrane region" description="Helical" evidence="8">
    <location>
        <begin position="114"/>
        <end position="133"/>
    </location>
</feature>
<protein>
    <submittedName>
        <fullName evidence="9">ABC transporter permease</fullName>
    </submittedName>
</protein>
<dbReference type="PANTHER" id="PTHR30472:SF25">
    <property type="entry name" value="ABC TRANSPORTER PERMEASE PROTEIN MJ0876-RELATED"/>
    <property type="match status" value="1"/>
</dbReference>
<evidence type="ECO:0000256" key="4">
    <source>
        <dbReference type="ARBA" id="ARBA00022475"/>
    </source>
</evidence>
<name>A0ABQ3VXF1_9LACO</name>
<dbReference type="Pfam" id="PF01032">
    <property type="entry name" value="FecCD"/>
    <property type="match status" value="1"/>
</dbReference>
<keyword evidence="5 8" id="KW-0812">Transmembrane</keyword>
<evidence type="ECO:0000256" key="6">
    <source>
        <dbReference type="ARBA" id="ARBA00022989"/>
    </source>
</evidence>
<dbReference type="InterPro" id="IPR000522">
    <property type="entry name" value="ABC_transptr_permease_BtuC"/>
</dbReference>
<keyword evidence="10" id="KW-1185">Reference proteome</keyword>
<feature type="transmembrane region" description="Helical" evidence="8">
    <location>
        <begin position="235"/>
        <end position="255"/>
    </location>
</feature>
<proteinExistence type="inferred from homology"/>
<feature type="transmembrane region" description="Helical" evidence="8">
    <location>
        <begin position="87"/>
        <end position="108"/>
    </location>
</feature>
<evidence type="ECO:0000256" key="2">
    <source>
        <dbReference type="ARBA" id="ARBA00007935"/>
    </source>
</evidence>
<organism evidence="9 10">
    <name type="scientific">Lentilactobacillus fungorum</name>
    <dbReference type="NCBI Taxonomy" id="2201250"/>
    <lineage>
        <taxon>Bacteria</taxon>
        <taxon>Bacillati</taxon>
        <taxon>Bacillota</taxon>
        <taxon>Bacilli</taxon>
        <taxon>Lactobacillales</taxon>
        <taxon>Lactobacillaceae</taxon>
        <taxon>Lentilactobacillus</taxon>
    </lineage>
</organism>
<dbReference type="EMBL" id="BNJR01000006">
    <property type="protein sequence ID" value="GHP13101.1"/>
    <property type="molecule type" value="Genomic_DNA"/>
</dbReference>
<dbReference type="RefSeq" id="WP_203629157.1">
    <property type="nucleotide sequence ID" value="NZ_BNJR01000006.1"/>
</dbReference>
<comment type="caution">
    <text evidence="9">The sequence shown here is derived from an EMBL/GenBank/DDBJ whole genome shotgun (WGS) entry which is preliminary data.</text>
</comment>
<sequence>MRSAKGWYFLVIGLLIIAISLGLMLGVTFISVRQMIDAFSGRNPNQASIILTIRAPRIAASLLCGAMLATAGAISQSAFRNLLADPSILGVSSAANLFVSLGLMLLPGITGGKFWWSLAGGCFALCFLISPRILRDPYRLMIVGVILMLTFSGVQQLFSTGAGSVSGSFNGITWNTVFFLVIVGTSGLLAAVVISPWANYLKLSGEQLKTKGVSALLMRLGLLAVMVYLSAGVTAAVGVIPFVGIVVVNIARYLVGRDYTTLMPMAMLLGALVMLVIDTLGRLIVLPSELPAATLMTVIGGPFLILLLQRKRFNGTKSG</sequence>
<evidence type="ECO:0000256" key="3">
    <source>
        <dbReference type="ARBA" id="ARBA00022448"/>
    </source>
</evidence>
<evidence type="ECO:0000313" key="10">
    <source>
        <dbReference type="Proteomes" id="UP000604765"/>
    </source>
</evidence>
<feature type="transmembrane region" description="Helical" evidence="8">
    <location>
        <begin position="7"/>
        <end position="32"/>
    </location>
</feature>
<dbReference type="InterPro" id="IPR037294">
    <property type="entry name" value="ABC_BtuC-like"/>
</dbReference>